<dbReference type="Pfam" id="PF08543">
    <property type="entry name" value="Phos_pyr_kin"/>
    <property type="match status" value="1"/>
</dbReference>
<keyword evidence="4" id="KW-0418">Kinase</keyword>
<dbReference type="InterPro" id="IPR013749">
    <property type="entry name" value="PM/HMP-P_kinase-1"/>
</dbReference>
<dbReference type="PANTHER" id="PTHR10534:SF2">
    <property type="entry name" value="PYRIDOXAL KINASE"/>
    <property type="match status" value="1"/>
</dbReference>
<evidence type="ECO:0000256" key="3">
    <source>
        <dbReference type="ARBA" id="ARBA00022741"/>
    </source>
</evidence>
<evidence type="ECO:0000313" key="8">
    <source>
        <dbReference type="EMBL" id="OAD63512.1"/>
    </source>
</evidence>
<comment type="caution">
    <text evidence="7">The sequence shown here is derived from an EMBL/GenBank/DDBJ whole genome shotgun (WGS) entry which is preliminary data.</text>
</comment>
<dbReference type="Proteomes" id="UP000077280">
    <property type="component" value="Unassembled WGS sequence"/>
</dbReference>
<dbReference type="GO" id="GO:0008478">
    <property type="term" value="F:pyridoxal kinase activity"/>
    <property type="evidence" value="ECO:0007669"/>
    <property type="project" value="UniProtKB-EC"/>
</dbReference>
<reference evidence="8 9" key="1">
    <citation type="submission" date="2016-05" db="EMBL/GenBank/DDBJ databases">
        <title>Draft genome sequence of Pediococcus parvulus 2.6, a probiotic beta-glucan producer strain.</title>
        <authorList>
            <person name="Mohedano M.L."/>
            <person name="Perez-Ramos A."/>
            <person name="Duenas M.T."/>
            <person name="Lamontanara A."/>
            <person name="Orru L."/>
            <person name="Spano G."/>
            <person name="Capozzi V."/>
            <person name="Lopez P."/>
        </authorList>
    </citation>
    <scope>NUCLEOTIDE SEQUENCE [LARGE SCALE GENOMIC DNA]</scope>
    <source>
        <strain evidence="8 9">2.6</strain>
    </source>
</reference>
<protein>
    <recommendedName>
        <fullName evidence="1">pyridoxal kinase</fullName>
        <ecNumber evidence="1">2.7.1.35</ecNumber>
    </recommendedName>
</protein>
<dbReference type="GO" id="GO:0005829">
    <property type="term" value="C:cytosol"/>
    <property type="evidence" value="ECO:0007669"/>
    <property type="project" value="TreeGrafter"/>
</dbReference>
<evidence type="ECO:0000313" key="7">
    <source>
        <dbReference type="EMBL" id="MDV7694094.1"/>
    </source>
</evidence>
<evidence type="ECO:0000256" key="2">
    <source>
        <dbReference type="ARBA" id="ARBA00022679"/>
    </source>
</evidence>
<feature type="domain" description="Pyridoxamine kinase/Phosphomethylpyrimidine kinase" evidence="6">
    <location>
        <begin position="45"/>
        <end position="228"/>
    </location>
</feature>
<dbReference type="RefSeq" id="WP_068807660.1">
    <property type="nucleotide sequence ID" value="NZ_LXND01000069.1"/>
</dbReference>
<evidence type="ECO:0000256" key="4">
    <source>
        <dbReference type="ARBA" id="ARBA00022777"/>
    </source>
</evidence>
<keyword evidence="5" id="KW-0067">ATP-binding</keyword>
<keyword evidence="3" id="KW-0547">Nucleotide-binding</keyword>
<dbReference type="AlphaFoldDB" id="A0AAP5TAB9"/>
<dbReference type="Proteomes" id="UP001275867">
    <property type="component" value="Unassembled WGS sequence"/>
</dbReference>
<dbReference type="EC" id="2.7.1.35" evidence="1"/>
<accession>A0AAP5TAB9</accession>
<dbReference type="EMBL" id="WERX01000010">
    <property type="protein sequence ID" value="MDV7694094.1"/>
    <property type="molecule type" value="Genomic_DNA"/>
</dbReference>
<dbReference type="GO" id="GO:0009443">
    <property type="term" value="P:pyridoxal 5'-phosphate salvage"/>
    <property type="evidence" value="ECO:0007669"/>
    <property type="project" value="InterPro"/>
</dbReference>
<dbReference type="InterPro" id="IPR029056">
    <property type="entry name" value="Ribokinase-like"/>
</dbReference>
<dbReference type="PANTHER" id="PTHR10534">
    <property type="entry name" value="PYRIDOXAL KINASE"/>
    <property type="match status" value="1"/>
</dbReference>
<dbReference type="GO" id="GO:0005524">
    <property type="term" value="F:ATP binding"/>
    <property type="evidence" value="ECO:0007669"/>
    <property type="project" value="UniProtKB-KW"/>
</dbReference>
<proteinExistence type="predicted"/>
<evidence type="ECO:0000256" key="1">
    <source>
        <dbReference type="ARBA" id="ARBA00012104"/>
    </source>
</evidence>
<keyword evidence="2" id="KW-0808">Transferase</keyword>
<organism evidence="7 10">
    <name type="scientific">Pediococcus parvulus</name>
    <dbReference type="NCBI Taxonomy" id="54062"/>
    <lineage>
        <taxon>Bacteria</taxon>
        <taxon>Bacillati</taxon>
        <taxon>Bacillota</taxon>
        <taxon>Bacilli</taxon>
        <taxon>Lactobacillales</taxon>
        <taxon>Lactobacillaceae</taxon>
        <taxon>Pediococcus</taxon>
    </lineage>
</organism>
<name>A0AAP5TAB9_9LACO</name>
<evidence type="ECO:0000256" key="5">
    <source>
        <dbReference type="ARBA" id="ARBA00022840"/>
    </source>
</evidence>
<dbReference type="EMBL" id="LXND01000069">
    <property type="protein sequence ID" value="OAD63512.1"/>
    <property type="molecule type" value="Genomic_DNA"/>
</dbReference>
<dbReference type="SUPFAM" id="SSF53613">
    <property type="entry name" value="Ribokinase-like"/>
    <property type="match status" value="1"/>
</dbReference>
<gene>
    <name evidence="8" type="ORF">A7K95_09250</name>
    <name evidence="7" type="ORF">GA842_04180</name>
</gene>
<evidence type="ECO:0000313" key="10">
    <source>
        <dbReference type="Proteomes" id="UP001275867"/>
    </source>
</evidence>
<keyword evidence="9" id="KW-1185">Reference proteome</keyword>
<dbReference type="Gene3D" id="3.40.1190.20">
    <property type="match status" value="1"/>
</dbReference>
<evidence type="ECO:0000259" key="6">
    <source>
        <dbReference type="Pfam" id="PF08543"/>
    </source>
</evidence>
<dbReference type="InterPro" id="IPR004625">
    <property type="entry name" value="PyrdxlKinase"/>
</dbReference>
<sequence>MITAFGIQPSILPSMILSTHTGGFGKPATLSVAKNLSKFQKHWHQADVGFENILVGYLGSETQVYEEIHLLLEQNVSKLVVLDPAFADHGKLYSGMAQSVVDDYLLLCRHAQVLLPNLTEACFLIGQTVPITIDEQHLSIILEKLSQKTGVADVGITGVELNNQIGTAFLSDKSFTYVSSAKISGNFFGTGDLFSSLVFGFLLSGDTFLMALKLANQWTSAAVTDTIKQFSRDSRIGIVIPSVLSKILTYKGS</sequence>
<reference evidence="7" key="2">
    <citation type="submission" date="2019-10" db="EMBL/GenBank/DDBJ databases">
        <title>Malate fermentation in French cider.</title>
        <authorList>
            <person name="Cousin F.J."/>
            <person name="Medina Fernandez S."/>
            <person name="Misery B."/>
            <person name="Laplace J.-M."/>
            <person name="Cretenet M."/>
        </authorList>
    </citation>
    <scope>NUCLEOTIDE SEQUENCE</scope>
    <source>
        <strain evidence="7">UCMA15901</strain>
    </source>
</reference>
<evidence type="ECO:0000313" key="9">
    <source>
        <dbReference type="Proteomes" id="UP000077280"/>
    </source>
</evidence>